<evidence type="ECO:0000313" key="1">
    <source>
        <dbReference type="EMBL" id="GBM90145.1"/>
    </source>
</evidence>
<dbReference type="PANTHER" id="PTHR19446">
    <property type="entry name" value="REVERSE TRANSCRIPTASES"/>
    <property type="match status" value="1"/>
</dbReference>
<dbReference type="AlphaFoldDB" id="A0A4Y2JJS0"/>
<dbReference type="GO" id="GO:0003964">
    <property type="term" value="F:RNA-directed DNA polymerase activity"/>
    <property type="evidence" value="ECO:0007669"/>
    <property type="project" value="UniProtKB-KW"/>
</dbReference>
<keyword evidence="1" id="KW-0548">Nucleotidyltransferase</keyword>
<sequence>MLPCDPQEAVAGTTATKGLVFSNIDKTNAFNHNLEESFLENAEPYDTDHIVLTENEIEPYFAFPPSTASPKPVAPAEIYEIIEKLNIQNASGPDKIPVKALKLITPNVLTFMIKLFNKCLLFLHFPTAWKITNIIVLRKPGKDPKFPQNYRPSSRLSSLGKIFEKILQKRIKEH</sequence>
<keyword evidence="2" id="KW-1185">Reference proteome</keyword>
<accession>A0A4Y2JJS0</accession>
<keyword evidence="1" id="KW-0808">Transferase</keyword>
<dbReference type="Proteomes" id="UP000499080">
    <property type="component" value="Unassembled WGS sequence"/>
</dbReference>
<protein>
    <submittedName>
        <fullName evidence="1">RNA-directed DNA polymerase from mobile element jockey</fullName>
    </submittedName>
</protein>
<proteinExistence type="predicted"/>
<dbReference type="EMBL" id="BGPR01003598">
    <property type="protein sequence ID" value="GBM90145.1"/>
    <property type="molecule type" value="Genomic_DNA"/>
</dbReference>
<reference evidence="1 2" key="1">
    <citation type="journal article" date="2019" name="Sci. Rep.">
        <title>Orb-weaving spider Araneus ventricosus genome elucidates the spidroin gene catalogue.</title>
        <authorList>
            <person name="Kono N."/>
            <person name="Nakamura H."/>
            <person name="Ohtoshi R."/>
            <person name="Moran D.A.P."/>
            <person name="Shinohara A."/>
            <person name="Yoshida Y."/>
            <person name="Fujiwara M."/>
            <person name="Mori M."/>
            <person name="Tomita M."/>
            <person name="Arakawa K."/>
        </authorList>
    </citation>
    <scope>NUCLEOTIDE SEQUENCE [LARGE SCALE GENOMIC DNA]</scope>
</reference>
<keyword evidence="1" id="KW-0695">RNA-directed DNA polymerase</keyword>
<gene>
    <name evidence="1" type="primary">pol_2620</name>
    <name evidence="1" type="ORF">AVEN_20272_1</name>
</gene>
<organism evidence="1 2">
    <name type="scientific">Araneus ventricosus</name>
    <name type="common">Orbweaver spider</name>
    <name type="synonym">Epeira ventricosa</name>
    <dbReference type="NCBI Taxonomy" id="182803"/>
    <lineage>
        <taxon>Eukaryota</taxon>
        <taxon>Metazoa</taxon>
        <taxon>Ecdysozoa</taxon>
        <taxon>Arthropoda</taxon>
        <taxon>Chelicerata</taxon>
        <taxon>Arachnida</taxon>
        <taxon>Araneae</taxon>
        <taxon>Araneomorphae</taxon>
        <taxon>Entelegynae</taxon>
        <taxon>Araneoidea</taxon>
        <taxon>Araneidae</taxon>
        <taxon>Araneus</taxon>
    </lineage>
</organism>
<name>A0A4Y2JJS0_ARAVE</name>
<dbReference type="OrthoDB" id="416454at2759"/>
<comment type="caution">
    <text evidence="1">The sequence shown here is derived from an EMBL/GenBank/DDBJ whole genome shotgun (WGS) entry which is preliminary data.</text>
</comment>
<evidence type="ECO:0000313" key="2">
    <source>
        <dbReference type="Proteomes" id="UP000499080"/>
    </source>
</evidence>